<feature type="region of interest" description="Disordered" evidence="1">
    <location>
        <begin position="115"/>
        <end position="199"/>
    </location>
</feature>
<dbReference type="Proteomes" id="UP000663829">
    <property type="component" value="Unassembled WGS sequence"/>
</dbReference>
<evidence type="ECO:0000259" key="2">
    <source>
        <dbReference type="PROSITE" id="PS50006"/>
    </source>
</evidence>
<feature type="compositionally biased region" description="Acidic residues" evidence="1">
    <location>
        <begin position="169"/>
        <end position="190"/>
    </location>
</feature>
<accession>A0A813QMK0</accession>
<feature type="compositionally biased region" description="Basic and acidic residues" evidence="1">
    <location>
        <begin position="617"/>
        <end position="627"/>
    </location>
</feature>
<feature type="compositionally biased region" description="Low complexity" evidence="1">
    <location>
        <begin position="244"/>
        <end position="254"/>
    </location>
</feature>
<gene>
    <name evidence="3" type="ORF">GPM918_LOCUS1888</name>
    <name evidence="4" type="ORF">SRO942_LOCUS1888</name>
</gene>
<feature type="compositionally biased region" description="Polar residues" evidence="1">
    <location>
        <begin position="719"/>
        <end position="738"/>
    </location>
</feature>
<feature type="compositionally biased region" description="Basic residues" evidence="1">
    <location>
        <begin position="12"/>
        <end position="23"/>
    </location>
</feature>
<feature type="compositionally biased region" description="Basic and acidic residues" evidence="1">
    <location>
        <begin position="115"/>
        <end position="125"/>
    </location>
</feature>
<feature type="region of interest" description="Disordered" evidence="1">
    <location>
        <begin position="1"/>
        <end position="23"/>
    </location>
</feature>
<dbReference type="OrthoDB" id="10257284at2759"/>
<feature type="domain" description="FHA" evidence="2">
    <location>
        <begin position="1"/>
        <end position="41"/>
    </location>
</feature>
<feature type="region of interest" description="Disordered" evidence="1">
    <location>
        <begin position="652"/>
        <end position="743"/>
    </location>
</feature>
<evidence type="ECO:0000313" key="3">
    <source>
        <dbReference type="EMBL" id="CAF0770300.1"/>
    </source>
</evidence>
<dbReference type="EMBL" id="CAJNOQ010000192">
    <property type="protein sequence ID" value="CAF0770300.1"/>
    <property type="molecule type" value="Genomic_DNA"/>
</dbReference>
<feature type="region of interest" description="Disordered" evidence="1">
    <location>
        <begin position="807"/>
        <end position="838"/>
    </location>
</feature>
<dbReference type="InterPro" id="IPR000253">
    <property type="entry name" value="FHA_dom"/>
</dbReference>
<comment type="caution">
    <text evidence="3">The sequence shown here is derived from an EMBL/GenBank/DDBJ whole genome shotgun (WGS) entry which is preliminary data.</text>
</comment>
<proteinExistence type="predicted"/>
<dbReference type="EMBL" id="CAJOBC010000192">
    <property type="protein sequence ID" value="CAF3552361.1"/>
    <property type="molecule type" value="Genomic_DNA"/>
</dbReference>
<name>A0A813QMK0_9BILA</name>
<evidence type="ECO:0000313" key="5">
    <source>
        <dbReference type="Proteomes" id="UP000663829"/>
    </source>
</evidence>
<feature type="compositionally biased region" description="Polar residues" evidence="1">
    <location>
        <begin position="553"/>
        <end position="568"/>
    </location>
</feature>
<dbReference type="Gene3D" id="2.60.200.20">
    <property type="match status" value="1"/>
</dbReference>
<evidence type="ECO:0000313" key="4">
    <source>
        <dbReference type="EMBL" id="CAF3552361.1"/>
    </source>
</evidence>
<feature type="compositionally biased region" description="Polar residues" evidence="1">
    <location>
        <begin position="680"/>
        <end position="703"/>
    </location>
</feature>
<dbReference type="PROSITE" id="PS50006">
    <property type="entry name" value="FHA_DOMAIN"/>
    <property type="match status" value="1"/>
</dbReference>
<feature type="region of interest" description="Disordered" evidence="1">
    <location>
        <begin position="617"/>
        <end position="639"/>
    </location>
</feature>
<feature type="compositionally biased region" description="Low complexity" evidence="1">
    <location>
        <begin position="387"/>
        <end position="406"/>
    </location>
</feature>
<protein>
    <recommendedName>
        <fullName evidence="2">FHA domain-containing protein</fullName>
    </recommendedName>
</protein>
<evidence type="ECO:0000256" key="1">
    <source>
        <dbReference type="SAM" id="MobiDB-lite"/>
    </source>
</evidence>
<keyword evidence="5" id="KW-1185">Reference proteome</keyword>
<dbReference type="SUPFAM" id="SSF49879">
    <property type="entry name" value="SMAD/FHA domain"/>
    <property type="match status" value="1"/>
</dbReference>
<feature type="compositionally biased region" description="Polar residues" evidence="1">
    <location>
        <begin position="414"/>
        <end position="429"/>
    </location>
</feature>
<dbReference type="AlphaFoldDB" id="A0A813QMK0"/>
<feature type="compositionally biased region" description="Polar residues" evidence="1">
    <location>
        <begin position="468"/>
        <end position="527"/>
    </location>
</feature>
<feature type="region of interest" description="Disordered" evidence="1">
    <location>
        <begin position="235"/>
        <end position="273"/>
    </location>
</feature>
<sequence>MFRSQSADPHHARIHTGHGNRNMKIKDLGAVNGTFVNNVRIESQSEIDLKHNDKISFGSDPLILTVKQGINDYSLNEKSVQSDVLHSPFELDAPLYEQSTMTEQRQSNSFLIDRMSNDENHDNNHDNNNTNSTSYTTVTSNSQPLIDSNEDASSDAGTYIIDIEHRDLDVEDNDDDEETEPQQQELEQEPESPLSFKRYTSNKRHGTYNIHAASPPSPEKNPPILPAMSTIYARPVVGPDHNTTELPSSTSPLSKIRLEPEGDDQPTVQESTTQRAVVYARRRPQTLTTDLNSSTENVKNNDSSSITTQTIKPAESFVISPTIEKKPSNNFGEKNFNVTRKMHRIYSAGAADTLMNFEAPKAEPAALSSSTLTNMITTYQNELDNMSTTNSSFPSTTTTATGLSMTKQGDTEKGFTSVQRLTKTSSAADVSNDRLRIQSVRSPPVSKKPLSNTDTSSSSSKLLAAVPISNSPRSNIANQETFQRNNAIRKTMPNRSSKNSTKPFDIMSSSLIGELPSSHTSSRSNSVADDLEAPPSLSKVSMNKSFALRRQRSNLTTTNKVQQQQPPSTVKPVQRPTFTKSQTPSIQICKPADSIHLDQSSSMNSQTNRAVELRKASARAKMEELSHRTKQQQQPQDQTTINQLMTTSLYSVKPSTSLNKKNDVRSTYRSVTKRPLSIPTHRSSSASPKALSHDSTATINRASQQQQQQPAKSRLSKLPTKSSSMDQQNTSKMNTAANENEPERCETLRDDGQRLAIKLIQLSSGILEKLKTNEDATNDDSSIKELEQLVDKLQVVNKTLSTIDASLSMSTNNDSLSFSTSPSHMASKQNYRSSTNFE</sequence>
<reference evidence="3" key="1">
    <citation type="submission" date="2021-02" db="EMBL/GenBank/DDBJ databases">
        <authorList>
            <person name="Nowell W R."/>
        </authorList>
    </citation>
    <scope>NUCLEOTIDE SEQUENCE</scope>
</reference>
<feature type="compositionally biased region" description="Polar residues" evidence="1">
    <location>
        <begin position="576"/>
        <end position="586"/>
    </location>
</feature>
<dbReference type="Pfam" id="PF00498">
    <property type="entry name" value="FHA"/>
    <property type="match status" value="1"/>
</dbReference>
<dbReference type="InterPro" id="IPR008984">
    <property type="entry name" value="SMAD_FHA_dom_sf"/>
</dbReference>
<feature type="region of interest" description="Disordered" evidence="1">
    <location>
        <begin position="386"/>
        <end position="586"/>
    </location>
</feature>
<dbReference type="Proteomes" id="UP000681722">
    <property type="component" value="Unassembled WGS sequence"/>
</dbReference>
<feature type="compositionally biased region" description="Low complexity" evidence="1">
    <location>
        <begin position="126"/>
        <end position="142"/>
    </location>
</feature>
<organism evidence="3 5">
    <name type="scientific">Didymodactylos carnosus</name>
    <dbReference type="NCBI Taxonomy" id="1234261"/>
    <lineage>
        <taxon>Eukaryota</taxon>
        <taxon>Metazoa</taxon>
        <taxon>Spiralia</taxon>
        <taxon>Gnathifera</taxon>
        <taxon>Rotifera</taxon>
        <taxon>Eurotatoria</taxon>
        <taxon>Bdelloidea</taxon>
        <taxon>Philodinida</taxon>
        <taxon>Philodinidae</taxon>
        <taxon>Didymodactylos</taxon>
    </lineage>
</organism>